<organism evidence="1">
    <name type="scientific">Anguilla anguilla</name>
    <name type="common">European freshwater eel</name>
    <name type="synonym">Muraena anguilla</name>
    <dbReference type="NCBI Taxonomy" id="7936"/>
    <lineage>
        <taxon>Eukaryota</taxon>
        <taxon>Metazoa</taxon>
        <taxon>Chordata</taxon>
        <taxon>Craniata</taxon>
        <taxon>Vertebrata</taxon>
        <taxon>Euteleostomi</taxon>
        <taxon>Actinopterygii</taxon>
        <taxon>Neopterygii</taxon>
        <taxon>Teleostei</taxon>
        <taxon>Anguilliformes</taxon>
        <taxon>Anguillidae</taxon>
        <taxon>Anguilla</taxon>
    </lineage>
</organism>
<reference evidence="1" key="2">
    <citation type="journal article" date="2015" name="Fish Shellfish Immunol.">
        <title>Early steps in the European eel (Anguilla anguilla)-Vibrio vulnificus interaction in the gills: Role of the RtxA13 toxin.</title>
        <authorList>
            <person name="Callol A."/>
            <person name="Pajuelo D."/>
            <person name="Ebbesson L."/>
            <person name="Teles M."/>
            <person name="MacKenzie S."/>
            <person name="Amaro C."/>
        </authorList>
    </citation>
    <scope>NUCLEOTIDE SEQUENCE</scope>
</reference>
<dbReference type="EMBL" id="GBXM01015292">
    <property type="protein sequence ID" value="JAH93285.1"/>
    <property type="molecule type" value="Transcribed_RNA"/>
</dbReference>
<name>A0A0E9WUS4_ANGAN</name>
<dbReference type="AlphaFoldDB" id="A0A0E9WUS4"/>
<evidence type="ECO:0000313" key="1">
    <source>
        <dbReference type="EMBL" id="JAH93285.1"/>
    </source>
</evidence>
<sequence>MTIFVCLQKYSLAVTVKCLQIRCSLFDFVNSGTYKNLNEFIEQMSSIL</sequence>
<proteinExistence type="predicted"/>
<protein>
    <submittedName>
        <fullName evidence="1">Uncharacterized protein</fullName>
    </submittedName>
</protein>
<reference evidence="1" key="1">
    <citation type="submission" date="2014-11" db="EMBL/GenBank/DDBJ databases">
        <authorList>
            <person name="Amaro Gonzalez C."/>
        </authorList>
    </citation>
    <scope>NUCLEOTIDE SEQUENCE</scope>
</reference>
<accession>A0A0E9WUS4</accession>